<evidence type="ECO:0008006" key="3">
    <source>
        <dbReference type="Google" id="ProtNLM"/>
    </source>
</evidence>
<accession>A0ABS4SEA5</accession>
<dbReference type="RefSeq" id="WP_209763166.1">
    <property type="nucleotide sequence ID" value="NZ_JAGINP010000001.1"/>
</dbReference>
<evidence type="ECO:0000313" key="2">
    <source>
        <dbReference type="Proteomes" id="UP000781958"/>
    </source>
</evidence>
<keyword evidence="2" id="KW-1185">Reference proteome</keyword>
<evidence type="ECO:0000313" key="1">
    <source>
        <dbReference type="EMBL" id="MBP2290735.1"/>
    </source>
</evidence>
<proteinExistence type="predicted"/>
<gene>
    <name evidence="1" type="ORF">J2851_000472</name>
</gene>
<protein>
    <recommendedName>
        <fullName evidence="3">Restriction alleviation protein Lar</fullName>
    </recommendedName>
</protein>
<sequence>MTKHACPVCGDPRAYPIWIDAEPPAGCPHDETWMDGKPRAVNSVTECSYQMRRAAQRAEMRRLCPDAFDDAGNAKPGQFARALEVWAKANPGAALII</sequence>
<reference evidence="1 2" key="1">
    <citation type="submission" date="2021-03" db="EMBL/GenBank/DDBJ databases">
        <title>Genomic Encyclopedia of Type Strains, Phase III (KMG-III): the genomes of soil and plant-associated and newly described type strains.</title>
        <authorList>
            <person name="Whitman W."/>
        </authorList>
    </citation>
    <scope>NUCLEOTIDE SEQUENCE [LARGE SCALE GENOMIC DNA]</scope>
    <source>
        <strain evidence="1 2">IMMIB AFH-6</strain>
    </source>
</reference>
<dbReference type="Proteomes" id="UP000781958">
    <property type="component" value="Unassembled WGS sequence"/>
</dbReference>
<name>A0ABS4SEA5_9PROT</name>
<organism evidence="1 2">
    <name type="scientific">Azospirillum rugosum</name>
    <dbReference type="NCBI Taxonomy" id="416170"/>
    <lineage>
        <taxon>Bacteria</taxon>
        <taxon>Pseudomonadati</taxon>
        <taxon>Pseudomonadota</taxon>
        <taxon>Alphaproteobacteria</taxon>
        <taxon>Rhodospirillales</taxon>
        <taxon>Azospirillaceae</taxon>
        <taxon>Azospirillum</taxon>
    </lineage>
</organism>
<comment type="caution">
    <text evidence="1">The sequence shown here is derived from an EMBL/GenBank/DDBJ whole genome shotgun (WGS) entry which is preliminary data.</text>
</comment>
<dbReference type="EMBL" id="JAGINP010000001">
    <property type="protein sequence ID" value="MBP2290735.1"/>
    <property type="molecule type" value="Genomic_DNA"/>
</dbReference>